<dbReference type="PANTHER" id="PTHR11229:SF8">
    <property type="entry name" value="LARGE RIBOSOMAL SUBUNIT PROTEIN UL3M"/>
    <property type="match status" value="1"/>
</dbReference>
<evidence type="ECO:0000313" key="8">
    <source>
        <dbReference type="Proteomes" id="UP000594262"/>
    </source>
</evidence>
<evidence type="ECO:0000256" key="3">
    <source>
        <dbReference type="ARBA" id="ARBA00023274"/>
    </source>
</evidence>
<dbReference type="AlphaFoldDB" id="A0A7M5UZV1"/>
<evidence type="ECO:0000256" key="4">
    <source>
        <dbReference type="ARBA" id="ARBA00035209"/>
    </source>
</evidence>
<dbReference type="InterPro" id="IPR000597">
    <property type="entry name" value="Ribosomal_uL3"/>
</dbReference>
<reference evidence="7" key="1">
    <citation type="submission" date="2021-01" db="UniProtKB">
        <authorList>
            <consortium name="EnsemblMetazoa"/>
        </authorList>
    </citation>
    <scope>IDENTIFICATION</scope>
</reference>
<sequence>KSLVSRNENDQKKTHSILLIVKLCSHFIKKKRIMLSRFRNVTIRHGKESKIIFTSIRSSSQDAPKNLFEVYEKNSHWMGQYERNPVIKTKISQNELSNLIGKESNRLAPLDLEHYISEHKREWQAGDLRTGAIGRKLGMSVLWTKEGFRHAVTLVQISDCRVIDTQISREDGGKDTVTQMILASGDYTNVDYIANTSREKLKWYLERGLFPKEFWAAFKVTNNALLMPGTEINASHFKPGQFIHLRGTTIYQGFQGVMKRWGMKGQPKTHGQSKTHRKMGATGGGQDPGRIFPGKKMAGVVGGKNSTTPPLKIFRINTKYNILYIKGHVPGEVGGFLRIHDSRYKKYPKPPYFPTIEESEMESLEEDLFEDHVVRPTDLSLEFPPYKL</sequence>
<dbReference type="SUPFAM" id="SSF50447">
    <property type="entry name" value="Translation proteins"/>
    <property type="match status" value="1"/>
</dbReference>
<keyword evidence="3" id="KW-0687">Ribonucleoprotein</keyword>
<dbReference type="NCBIfam" id="TIGR03625">
    <property type="entry name" value="L3_bact"/>
    <property type="match status" value="1"/>
</dbReference>
<dbReference type="GO" id="GO:0003735">
    <property type="term" value="F:structural constituent of ribosome"/>
    <property type="evidence" value="ECO:0007669"/>
    <property type="project" value="InterPro"/>
</dbReference>
<evidence type="ECO:0000256" key="5">
    <source>
        <dbReference type="ARBA" id="ARBA00035396"/>
    </source>
</evidence>
<evidence type="ECO:0000256" key="2">
    <source>
        <dbReference type="ARBA" id="ARBA00022980"/>
    </source>
</evidence>
<comment type="similarity">
    <text evidence="1">Belongs to the universal ribosomal protein uL3 family.</text>
</comment>
<organism evidence="7 8">
    <name type="scientific">Clytia hemisphaerica</name>
    <dbReference type="NCBI Taxonomy" id="252671"/>
    <lineage>
        <taxon>Eukaryota</taxon>
        <taxon>Metazoa</taxon>
        <taxon>Cnidaria</taxon>
        <taxon>Hydrozoa</taxon>
        <taxon>Hydroidolina</taxon>
        <taxon>Leptothecata</taxon>
        <taxon>Obeliida</taxon>
        <taxon>Clytiidae</taxon>
        <taxon>Clytia</taxon>
    </lineage>
</organism>
<protein>
    <recommendedName>
        <fullName evidence="4">Large ribosomal subunit protein uL3m</fullName>
    </recommendedName>
    <alternativeName>
        <fullName evidence="5">39S ribosomal protein L3, mitochondrial</fullName>
    </alternativeName>
</protein>
<dbReference type="InterPro" id="IPR019927">
    <property type="entry name" value="Ribosomal_uL3_bac/org-type"/>
</dbReference>
<proteinExistence type="inferred from homology"/>
<dbReference type="EnsemblMetazoa" id="CLYHEMT006943.1">
    <property type="protein sequence ID" value="CLYHEMP006943.1"/>
    <property type="gene ID" value="CLYHEMG006943"/>
</dbReference>
<dbReference type="PANTHER" id="PTHR11229">
    <property type="entry name" value="50S RIBOSOMAL PROTEIN L3"/>
    <property type="match status" value="1"/>
</dbReference>
<evidence type="ECO:0000313" key="7">
    <source>
        <dbReference type="EnsemblMetazoa" id="CLYHEMP006943.1"/>
    </source>
</evidence>
<evidence type="ECO:0000256" key="6">
    <source>
        <dbReference type="SAM" id="MobiDB-lite"/>
    </source>
</evidence>
<keyword evidence="2" id="KW-0689">Ribosomal protein</keyword>
<accession>A0A7M5UZV1</accession>
<feature type="region of interest" description="Disordered" evidence="6">
    <location>
        <begin position="262"/>
        <end position="289"/>
    </location>
</feature>
<dbReference type="OrthoDB" id="274683at2759"/>
<dbReference type="InterPro" id="IPR009000">
    <property type="entry name" value="Transl_B-barrel_sf"/>
</dbReference>
<keyword evidence="8" id="KW-1185">Reference proteome</keyword>
<dbReference type="Proteomes" id="UP000594262">
    <property type="component" value="Unplaced"/>
</dbReference>
<evidence type="ECO:0000256" key="1">
    <source>
        <dbReference type="ARBA" id="ARBA00006540"/>
    </source>
</evidence>
<dbReference type="Gene3D" id="2.40.30.10">
    <property type="entry name" value="Translation factors"/>
    <property type="match status" value="2"/>
</dbReference>
<dbReference type="FunFam" id="2.40.30.10:FF:000004">
    <property type="entry name" value="50S ribosomal protein L3"/>
    <property type="match status" value="1"/>
</dbReference>
<dbReference type="Pfam" id="PF00297">
    <property type="entry name" value="Ribosomal_L3"/>
    <property type="match status" value="1"/>
</dbReference>
<dbReference type="GO" id="GO:0006412">
    <property type="term" value="P:translation"/>
    <property type="evidence" value="ECO:0007669"/>
    <property type="project" value="InterPro"/>
</dbReference>
<dbReference type="GO" id="GO:0005762">
    <property type="term" value="C:mitochondrial large ribosomal subunit"/>
    <property type="evidence" value="ECO:0007669"/>
    <property type="project" value="TreeGrafter"/>
</dbReference>
<name>A0A7M5UZV1_9CNID</name>